<evidence type="ECO:0000313" key="3">
    <source>
        <dbReference type="Proteomes" id="UP000015241"/>
    </source>
</evidence>
<accession>S8DZ53</accession>
<dbReference type="HOGENOM" id="CLU_035509_13_2_1"/>
<organism evidence="2 3">
    <name type="scientific">Fomitopsis schrenkii</name>
    <name type="common">Brown rot fungus</name>
    <dbReference type="NCBI Taxonomy" id="2126942"/>
    <lineage>
        <taxon>Eukaryota</taxon>
        <taxon>Fungi</taxon>
        <taxon>Dikarya</taxon>
        <taxon>Basidiomycota</taxon>
        <taxon>Agaricomycotina</taxon>
        <taxon>Agaricomycetes</taxon>
        <taxon>Polyporales</taxon>
        <taxon>Fomitopsis</taxon>
    </lineage>
</organism>
<name>S8DZ53_FOMSC</name>
<dbReference type="OrthoDB" id="2796400at2759"/>
<dbReference type="EMBL" id="KE504172">
    <property type="protein sequence ID" value="EPS97837.1"/>
    <property type="molecule type" value="Genomic_DNA"/>
</dbReference>
<feature type="transmembrane region" description="Helical" evidence="1">
    <location>
        <begin position="27"/>
        <end position="48"/>
    </location>
</feature>
<evidence type="ECO:0000256" key="1">
    <source>
        <dbReference type="SAM" id="Phobius"/>
    </source>
</evidence>
<reference evidence="2 3" key="1">
    <citation type="journal article" date="2012" name="Science">
        <title>The Paleozoic origin of enzymatic lignin decomposition reconstructed from 31 fungal genomes.</title>
        <authorList>
            <person name="Floudas D."/>
            <person name="Binder M."/>
            <person name="Riley R."/>
            <person name="Barry K."/>
            <person name="Blanchette R.A."/>
            <person name="Henrissat B."/>
            <person name="Martinez A.T."/>
            <person name="Otillar R."/>
            <person name="Spatafora J.W."/>
            <person name="Yadav J.S."/>
            <person name="Aerts A."/>
            <person name="Benoit I."/>
            <person name="Boyd A."/>
            <person name="Carlson A."/>
            <person name="Copeland A."/>
            <person name="Coutinho P.M."/>
            <person name="de Vries R.P."/>
            <person name="Ferreira P."/>
            <person name="Findley K."/>
            <person name="Foster B."/>
            <person name="Gaskell J."/>
            <person name="Glotzer D."/>
            <person name="Gorecki P."/>
            <person name="Heitman J."/>
            <person name="Hesse C."/>
            <person name="Hori C."/>
            <person name="Igarashi K."/>
            <person name="Jurgens J.A."/>
            <person name="Kallen N."/>
            <person name="Kersten P."/>
            <person name="Kohler A."/>
            <person name="Kuees U."/>
            <person name="Kumar T.K.A."/>
            <person name="Kuo A."/>
            <person name="LaButti K."/>
            <person name="Larrondo L.F."/>
            <person name="Lindquist E."/>
            <person name="Ling A."/>
            <person name="Lombard V."/>
            <person name="Lucas S."/>
            <person name="Lundell T."/>
            <person name="Martin R."/>
            <person name="McLaughlin D.J."/>
            <person name="Morgenstern I."/>
            <person name="Morin E."/>
            <person name="Murat C."/>
            <person name="Nagy L.G."/>
            <person name="Nolan M."/>
            <person name="Ohm R.A."/>
            <person name="Patyshakuliyeva A."/>
            <person name="Rokas A."/>
            <person name="Ruiz-Duenas F.J."/>
            <person name="Sabat G."/>
            <person name="Salamov A."/>
            <person name="Samejima M."/>
            <person name="Schmutz J."/>
            <person name="Slot J.C."/>
            <person name="St John F."/>
            <person name="Stenlid J."/>
            <person name="Sun H."/>
            <person name="Sun S."/>
            <person name="Syed K."/>
            <person name="Tsang A."/>
            <person name="Wiebenga A."/>
            <person name="Young D."/>
            <person name="Pisabarro A."/>
            <person name="Eastwood D.C."/>
            <person name="Martin F."/>
            <person name="Cullen D."/>
            <person name="Grigoriev I.V."/>
            <person name="Hibbett D.S."/>
        </authorList>
    </citation>
    <scope>NUCLEOTIDE SEQUENCE</scope>
    <source>
        <strain evidence="3">FP-58527</strain>
    </source>
</reference>
<sequence length="272" mass="30140">MSYSLWLTSTFGQNLTAEVCSWSQRVIWVTEYISITVVQAIVVLRVWYILSGRRFARSLILVAFATSITVSAKDFSVLFPTVGRIQIHIFPIPSSLGGCHATPIHRVWTIFVPYLGLQTVLFVATMWPFLRQCRQRMRSQVMARLVRDGGVFYLAFLGAVAFTTIGSLSTHNLSILDTAVFSNIGSLASCLDTDPDTLLSTAELSRVTWRRGAHGEIIVDVDTVEDHHDSEDHSSPASRGFYVTHAWVYDDVTLPIPGTAAGGRKARASRDS</sequence>
<dbReference type="Proteomes" id="UP000015241">
    <property type="component" value="Unassembled WGS sequence"/>
</dbReference>
<keyword evidence="3" id="KW-1185">Reference proteome</keyword>
<keyword evidence="1" id="KW-0812">Transmembrane</keyword>
<gene>
    <name evidence="2" type="ORF">FOMPIDRAFT_115239</name>
</gene>
<keyword evidence="1" id="KW-0472">Membrane</keyword>
<feature type="transmembrane region" description="Helical" evidence="1">
    <location>
        <begin position="55"/>
        <end position="72"/>
    </location>
</feature>
<dbReference type="InParanoid" id="S8DZ53"/>
<feature type="transmembrane region" description="Helical" evidence="1">
    <location>
        <begin position="151"/>
        <end position="169"/>
    </location>
</feature>
<protein>
    <recommendedName>
        <fullName evidence="4">Integral membrane protein</fullName>
    </recommendedName>
</protein>
<dbReference type="AlphaFoldDB" id="S8DZ53"/>
<evidence type="ECO:0000313" key="2">
    <source>
        <dbReference type="EMBL" id="EPS97837.1"/>
    </source>
</evidence>
<proteinExistence type="predicted"/>
<keyword evidence="1" id="KW-1133">Transmembrane helix</keyword>
<feature type="transmembrane region" description="Helical" evidence="1">
    <location>
        <begin position="111"/>
        <end position="130"/>
    </location>
</feature>
<evidence type="ECO:0008006" key="4">
    <source>
        <dbReference type="Google" id="ProtNLM"/>
    </source>
</evidence>